<name>A0A2H4YEP6_9CAUD</name>
<evidence type="ECO:0000313" key="2">
    <source>
        <dbReference type="Proteomes" id="UP000240934"/>
    </source>
</evidence>
<dbReference type="EMBL" id="MG250483">
    <property type="protein sequence ID" value="AUE22642.1"/>
    <property type="molecule type" value="Genomic_DNA"/>
</dbReference>
<dbReference type="Proteomes" id="UP000240934">
    <property type="component" value="Segment"/>
</dbReference>
<evidence type="ECO:0000313" key="1">
    <source>
        <dbReference type="EMBL" id="AUE22642.1"/>
    </source>
</evidence>
<accession>A0A2H4YEP6</accession>
<gene>
    <name evidence="1" type="ORF">Ah1_00101</name>
</gene>
<protein>
    <submittedName>
        <fullName evidence="1">Uncharacterized protein</fullName>
    </submittedName>
</protein>
<reference evidence="1 2" key="1">
    <citation type="submission" date="2017-10" db="EMBL/GenBank/DDBJ databases">
        <title>Antibacterial composition for extension of chilled fish shelf life and decreasing of risk of food-borne infections, bacteriophage strains for its preparation.</title>
        <authorList>
            <person name="Zulkarneev E.R."/>
            <person name="Aleshkin A.V."/>
            <person name="Rubalsky O.V."/>
            <person name="Kiseleva I.A."/>
            <person name="Rubalskii E.O."/>
            <person name="Lebedev S.N."/>
        </authorList>
    </citation>
    <scope>NUCLEOTIDE SEQUENCE [LARGE SCALE GENOMIC DNA]</scope>
</reference>
<proteinExistence type="predicted"/>
<organism evidence="1 2">
    <name type="scientific">Aeromonas phage Ah1</name>
    <dbReference type="NCBI Taxonomy" id="2053701"/>
    <lineage>
        <taxon>Viruses</taxon>
        <taxon>Duplodnaviria</taxon>
        <taxon>Heunggongvirae</taxon>
        <taxon>Uroviricota</taxon>
        <taxon>Caudoviricetes</taxon>
        <taxon>Pantevenvirales</taxon>
        <taxon>Straboviridae</taxon>
        <taxon>Cinqassovirus</taxon>
        <taxon>Cinqassovirus ah1</taxon>
    </lineage>
</organism>
<keyword evidence="2" id="KW-1185">Reference proteome</keyword>
<sequence>MATYRVSTEGDCEGRSVRQLGVYSGEIKRIVSLLLLQGKNPYYTYTFQPVEILNADHMKEANGVKVTKSFGESYKVVVDESANRDHNLLEEVKKSLRGLSPEHIRVLKEHLNA</sequence>